<accession>A0ABD0KLE8</accession>
<dbReference type="InterPro" id="IPR002048">
    <property type="entry name" value="EF_hand_dom"/>
</dbReference>
<evidence type="ECO:0000313" key="2">
    <source>
        <dbReference type="EMBL" id="KAK7488081.1"/>
    </source>
</evidence>
<dbReference type="Gene3D" id="1.10.238.10">
    <property type="entry name" value="EF-hand"/>
    <property type="match status" value="1"/>
</dbReference>
<dbReference type="InterPro" id="IPR011992">
    <property type="entry name" value="EF-hand-dom_pair"/>
</dbReference>
<evidence type="ECO:0000313" key="3">
    <source>
        <dbReference type="Proteomes" id="UP001519460"/>
    </source>
</evidence>
<protein>
    <recommendedName>
        <fullName evidence="1">EF-hand domain-containing protein</fullName>
    </recommendedName>
</protein>
<reference evidence="2 3" key="1">
    <citation type="journal article" date="2023" name="Sci. Data">
        <title>Genome assembly of the Korean intertidal mud-creeper Batillaria attramentaria.</title>
        <authorList>
            <person name="Patra A.K."/>
            <person name="Ho P.T."/>
            <person name="Jun S."/>
            <person name="Lee S.J."/>
            <person name="Kim Y."/>
            <person name="Won Y.J."/>
        </authorList>
    </citation>
    <scope>NUCLEOTIDE SEQUENCE [LARGE SCALE GENOMIC DNA]</scope>
    <source>
        <strain evidence="2">Wonlab-2016</strain>
    </source>
</reference>
<dbReference type="AlphaFoldDB" id="A0ABD0KLE8"/>
<keyword evidence="3" id="KW-1185">Reference proteome</keyword>
<feature type="domain" description="EF-hand" evidence="1">
    <location>
        <begin position="17"/>
        <end position="52"/>
    </location>
</feature>
<organism evidence="2 3">
    <name type="scientific">Batillaria attramentaria</name>
    <dbReference type="NCBI Taxonomy" id="370345"/>
    <lineage>
        <taxon>Eukaryota</taxon>
        <taxon>Metazoa</taxon>
        <taxon>Spiralia</taxon>
        <taxon>Lophotrochozoa</taxon>
        <taxon>Mollusca</taxon>
        <taxon>Gastropoda</taxon>
        <taxon>Caenogastropoda</taxon>
        <taxon>Sorbeoconcha</taxon>
        <taxon>Cerithioidea</taxon>
        <taxon>Batillariidae</taxon>
        <taxon>Batillaria</taxon>
    </lineage>
</organism>
<dbReference type="Pfam" id="PF13202">
    <property type="entry name" value="EF-hand_5"/>
    <property type="match status" value="1"/>
</dbReference>
<dbReference type="PROSITE" id="PS50222">
    <property type="entry name" value="EF_HAND_2"/>
    <property type="match status" value="1"/>
</dbReference>
<dbReference type="SUPFAM" id="SSF47473">
    <property type="entry name" value="EF-hand"/>
    <property type="match status" value="1"/>
</dbReference>
<comment type="caution">
    <text evidence="2">The sequence shown here is derived from an EMBL/GenBank/DDBJ whole genome shotgun (WGS) entry which is preliminary data.</text>
</comment>
<dbReference type="EMBL" id="JACVVK020000155">
    <property type="protein sequence ID" value="KAK7488081.1"/>
    <property type="molecule type" value="Genomic_DNA"/>
</dbReference>
<gene>
    <name evidence="2" type="ORF">BaRGS_00020672</name>
</gene>
<name>A0ABD0KLE8_9CAEN</name>
<dbReference type="Proteomes" id="UP001519460">
    <property type="component" value="Unassembled WGS sequence"/>
</dbReference>
<proteinExistence type="predicted"/>
<sequence length="89" mass="9967">MVEGLFTTADVNQDGHFGADDVEAIFEQCDINHDSAVSKSEFERCFSEDAPDMMMVADGFFLDLDMDKNGVLEQGDTQLYYDKIDQNGI</sequence>
<evidence type="ECO:0000259" key="1">
    <source>
        <dbReference type="PROSITE" id="PS50222"/>
    </source>
</evidence>